<dbReference type="AlphaFoldDB" id="A0A9N8HXP5"/>
<dbReference type="Proteomes" id="UP001153069">
    <property type="component" value="Unassembled WGS sequence"/>
</dbReference>
<comment type="caution">
    <text evidence="3">The sequence shown here is derived from an EMBL/GenBank/DDBJ whole genome shotgun (WGS) entry which is preliminary data.</text>
</comment>
<feature type="region of interest" description="Disordered" evidence="1">
    <location>
        <begin position="343"/>
        <end position="367"/>
    </location>
</feature>
<proteinExistence type="predicted"/>
<evidence type="ECO:0000256" key="2">
    <source>
        <dbReference type="SAM" id="Phobius"/>
    </source>
</evidence>
<dbReference type="OrthoDB" id="48444at2759"/>
<keyword evidence="2" id="KW-1133">Transmembrane helix</keyword>
<keyword evidence="4" id="KW-1185">Reference proteome</keyword>
<gene>
    <name evidence="3" type="ORF">SEMRO_2566_G331440.1</name>
</gene>
<evidence type="ECO:0000313" key="3">
    <source>
        <dbReference type="EMBL" id="CAB9529631.1"/>
    </source>
</evidence>
<sequence length="525" mass="60005">MPQQQQEGSFVLTAALKGLGCYTFLVLVIIHLFVAWKWETTVLEDFVLIEYYNDPLPTPPKAIKGGPSEDSLMDFLQDTQQEIKNYNDDDTADQVDKIFKEFQSTLRNWEYWDDNKDKDNTTLLPDGRKSLKIVGFIKILKKASLSEMETDDGLSAAFKVALREFQGLAEHRSEVQWDIIQKLLLNTEGQEEFPDKQVISQDDLYEELCRLAPLPELELLLPDDDDEQDTDAVVVQEEEEDEQDEDNETETYADEDHDNIDTSIYLAEDDLNMHYQMLEAILEKRSDNIRDYWQLKGNASIEAALTEAIAIVKQDLEETKMFTRESIRAIKDDQASLLVAHANTNDKVEEPKEKEELEDSSLDTSQCDSAEEVQQAVLVLMKAGLDAIHRKTNIQTAILDKYAKIVPEAKDVPIFENDEQLDEVLPEMTPQMQVNIRKIIDTPLLRHSSVALDWVLDWVLMYTDKLEKEIDKLALPANMETASTGELLVAYLLQTTGKQPLPIPPEVHQVIVQSERGKNFLSTYS</sequence>
<reference evidence="3" key="1">
    <citation type="submission" date="2020-06" db="EMBL/GenBank/DDBJ databases">
        <authorList>
            <consortium name="Plant Systems Biology data submission"/>
        </authorList>
    </citation>
    <scope>NUCLEOTIDE SEQUENCE</scope>
    <source>
        <strain evidence="3">D6</strain>
    </source>
</reference>
<keyword evidence="2" id="KW-0812">Transmembrane</keyword>
<feature type="compositionally biased region" description="Acidic residues" evidence="1">
    <location>
        <begin position="221"/>
        <end position="258"/>
    </location>
</feature>
<evidence type="ECO:0000256" key="1">
    <source>
        <dbReference type="SAM" id="MobiDB-lite"/>
    </source>
</evidence>
<accession>A0A9N8HXP5</accession>
<organism evidence="3 4">
    <name type="scientific">Seminavis robusta</name>
    <dbReference type="NCBI Taxonomy" id="568900"/>
    <lineage>
        <taxon>Eukaryota</taxon>
        <taxon>Sar</taxon>
        <taxon>Stramenopiles</taxon>
        <taxon>Ochrophyta</taxon>
        <taxon>Bacillariophyta</taxon>
        <taxon>Bacillariophyceae</taxon>
        <taxon>Bacillariophycidae</taxon>
        <taxon>Naviculales</taxon>
        <taxon>Naviculaceae</taxon>
        <taxon>Seminavis</taxon>
    </lineage>
</organism>
<name>A0A9N8HXP5_9STRA</name>
<feature type="compositionally biased region" description="Basic and acidic residues" evidence="1">
    <location>
        <begin position="344"/>
        <end position="355"/>
    </location>
</feature>
<feature type="region of interest" description="Disordered" evidence="1">
    <location>
        <begin position="220"/>
        <end position="260"/>
    </location>
</feature>
<dbReference type="EMBL" id="CAICTM010002564">
    <property type="protein sequence ID" value="CAB9529631.1"/>
    <property type="molecule type" value="Genomic_DNA"/>
</dbReference>
<feature type="transmembrane region" description="Helical" evidence="2">
    <location>
        <begin position="12"/>
        <end position="36"/>
    </location>
</feature>
<protein>
    <submittedName>
        <fullName evidence="3">Uncharacterized protein</fullName>
    </submittedName>
</protein>
<keyword evidence="2" id="KW-0472">Membrane</keyword>
<evidence type="ECO:0000313" key="4">
    <source>
        <dbReference type="Proteomes" id="UP001153069"/>
    </source>
</evidence>